<dbReference type="VEuPathDB" id="VectorBase:SCAU001349"/>
<organism evidence="10 11">
    <name type="scientific">Stomoxys calcitrans</name>
    <name type="common">Stable fly</name>
    <name type="synonym">Conops calcitrans</name>
    <dbReference type="NCBI Taxonomy" id="35570"/>
    <lineage>
        <taxon>Eukaryota</taxon>
        <taxon>Metazoa</taxon>
        <taxon>Ecdysozoa</taxon>
        <taxon>Arthropoda</taxon>
        <taxon>Hexapoda</taxon>
        <taxon>Insecta</taxon>
        <taxon>Pterygota</taxon>
        <taxon>Neoptera</taxon>
        <taxon>Endopterygota</taxon>
        <taxon>Diptera</taxon>
        <taxon>Brachycera</taxon>
        <taxon>Muscomorpha</taxon>
        <taxon>Muscoidea</taxon>
        <taxon>Muscidae</taxon>
        <taxon>Stomoxys</taxon>
    </lineage>
</organism>
<evidence type="ECO:0000256" key="8">
    <source>
        <dbReference type="SAM" id="MobiDB-lite"/>
    </source>
</evidence>
<dbReference type="CDD" id="cd11430">
    <property type="entry name" value="bHLH_TS_ATOH1_like"/>
    <property type="match status" value="1"/>
</dbReference>
<dbReference type="GO" id="GO:0005634">
    <property type="term" value="C:nucleus"/>
    <property type="evidence" value="ECO:0007669"/>
    <property type="project" value="UniProtKB-SubCell"/>
</dbReference>
<dbReference type="Pfam" id="PF00010">
    <property type="entry name" value="HLH"/>
    <property type="match status" value="1"/>
</dbReference>
<dbReference type="KEGG" id="scac:106091184"/>
<evidence type="ECO:0000313" key="11">
    <source>
        <dbReference type="Proteomes" id="UP000095300"/>
    </source>
</evidence>
<dbReference type="GO" id="GO:0016360">
    <property type="term" value="P:sensory organ precursor cell fate determination"/>
    <property type="evidence" value="ECO:0007669"/>
    <property type="project" value="UniProtKB-ARBA"/>
</dbReference>
<dbReference type="FunFam" id="4.10.280.10:FF:000025">
    <property type="entry name" value="protein atonal homolog 7"/>
    <property type="match status" value="1"/>
</dbReference>
<dbReference type="GO" id="GO:0061564">
    <property type="term" value="P:axon development"/>
    <property type="evidence" value="ECO:0007669"/>
    <property type="project" value="TreeGrafter"/>
</dbReference>
<feature type="domain" description="BHLH" evidence="9">
    <location>
        <begin position="142"/>
        <end position="194"/>
    </location>
</feature>
<dbReference type="InterPro" id="IPR011598">
    <property type="entry name" value="bHLH_dom"/>
</dbReference>
<feature type="region of interest" description="Disordered" evidence="8">
    <location>
        <begin position="76"/>
        <end position="142"/>
    </location>
</feature>
<evidence type="ECO:0000256" key="5">
    <source>
        <dbReference type="ARBA" id="ARBA00023015"/>
    </source>
</evidence>
<keyword evidence="5" id="KW-0805">Transcription regulation</keyword>
<dbReference type="PROSITE" id="PS50888">
    <property type="entry name" value="BHLH"/>
    <property type="match status" value="1"/>
</dbReference>
<comment type="subcellular location">
    <subcellularLocation>
        <location evidence="1">Nucleus</location>
    </subcellularLocation>
</comment>
<feature type="compositionally biased region" description="Basic residues" evidence="8">
    <location>
        <begin position="105"/>
        <end position="114"/>
    </location>
</feature>
<gene>
    <name evidence="10" type="primary">106091184</name>
</gene>
<evidence type="ECO:0000256" key="3">
    <source>
        <dbReference type="ARBA" id="ARBA00022782"/>
    </source>
</evidence>
<keyword evidence="7" id="KW-0539">Nucleus</keyword>
<feature type="compositionally biased region" description="Polar residues" evidence="8">
    <location>
        <begin position="120"/>
        <end position="130"/>
    </location>
</feature>
<keyword evidence="4" id="KW-0524">Neurogenesis</keyword>
<dbReference type="OrthoDB" id="6161578at2759"/>
<keyword evidence="11" id="KW-1185">Reference proteome</keyword>
<dbReference type="InterPro" id="IPR036638">
    <property type="entry name" value="HLH_DNA-bd_sf"/>
</dbReference>
<protein>
    <recommendedName>
        <fullName evidence="9">BHLH domain-containing protein</fullName>
    </recommendedName>
</protein>
<evidence type="ECO:0000313" key="10">
    <source>
        <dbReference type="EnsemblMetazoa" id="SCAU001349-PA"/>
    </source>
</evidence>
<dbReference type="Proteomes" id="UP000095300">
    <property type="component" value="Unassembled WGS sequence"/>
</dbReference>
<dbReference type="GO" id="GO:0046982">
    <property type="term" value="F:protein heterodimerization activity"/>
    <property type="evidence" value="ECO:0007669"/>
    <property type="project" value="UniProtKB-ARBA"/>
</dbReference>
<name>A0A1I8NR99_STOCA</name>
<evidence type="ECO:0000259" key="9">
    <source>
        <dbReference type="PROSITE" id="PS50888"/>
    </source>
</evidence>
<keyword evidence="3" id="KW-0221">Differentiation</keyword>
<dbReference type="PANTHER" id="PTHR19290:SF162">
    <property type="entry name" value="TRANSCRIPTION FACTOR ATOH7"/>
    <property type="match status" value="1"/>
</dbReference>
<keyword evidence="2" id="KW-0217">Developmental protein</keyword>
<proteinExistence type="predicted"/>
<dbReference type="GO" id="GO:0045944">
    <property type="term" value="P:positive regulation of transcription by RNA polymerase II"/>
    <property type="evidence" value="ECO:0007669"/>
    <property type="project" value="TreeGrafter"/>
</dbReference>
<dbReference type="SUPFAM" id="SSF47459">
    <property type="entry name" value="HLH, helix-loop-helix DNA-binding domain"/>
    <property type="match status" value="1"/>
</dbReference>
<dbReference type="SMART" id="SM00353">
    <property type="entry name" value="HLH"/>
    <property type="match status" value="1"/>
</dbReference>
<evidence type="ECO:0000256" key="6">
    <source>
        <dbReference type="ARBA" id="ARBA00023163"/>
    </source>
</evidence>
<dbReference type="PANTHER" id="PTHR19290">
    <property type="entry name" value="BASIC HELIX-LOOP-HELIX PROTEIN NEUROGENIN-RELATED"/>
    <property type="match status" value="1"/>
</dbReference>
<dbReference type="InterPro" id="IPR050359">
    <property type="entry name" value="bHLH_transcription_factors"/>
</dbReference>
<dbReference type="Gene3D" id="4.10.280.10">
    <property type="entry name" value="Helix-loop-helix DNA-binding domain"/>
    <property type="match status" value="1"/>
</dbReference>
<keyword evidence="6" id="KW-0804">Transcription</keyword>
<dbReference type="GO" id="GO:0000981">
    <property type="term" value="F:DNA-binding transcription factor activity, RNA polymerase II-specific"/>
    <property type="evidence" value="ECO:0007669"/>
    <property type="project" value="TreeGrafter"/>
</dbReference>
<evidence type="ECO:0000256" key="2">
    <source>
        <dbReference type="ARBA" id="ARBA00022473"/>
    </source>
</evidence>
<evidence type="ECO:0000256" key="7">
    <source>
        <dbReference type="ARBA" id="ARBA00023242"/>
    </source>
</evidence>
<dbReference type="AlphaFoldDB" id="A0A1I8NR99"/>
<evidence type="ECO:0000256" key="1">
    <source>
        <dbReference type="ARBA" id="ARBA00004123"/>
    </source>
</evidence>
<dbReference type="GO" id="GO:0070888">
    <property type="term" value="F:E-box binding"/>
    <property type="evidence" value="ECO:0007669"/>
    <property type="project" value="TreeGrafter"/>
</dbReference>
<dbReference type="EnsemblMetazoa" id="SCAU001349-RA">
    <property type="protein sequence ID" value="SCAU001349-PA"/>
    <property type="gene ID" value="SCAU001349"/>
</dbReference>
<sequence length="239" mass="26166">MSSYLAYKHLSNANSLAEFSYTSSAEDDSSQYLGSPTYQLNGNGSVNTYMGNTVYMDSWALASGLVTSTPNGGYYHSPYLNDPQRTPGQSSSETTNETPNSKVLKTTKKSKGKTKFNSSLCKKSSNSELAAQNPPSPSVLKRRRQAANARERKRMNGLNEAFDRLREVVPAPDLEQKLSKFETLQMAQTYISALIDMLEHGSESSELNYNGLYSLDTPTSCMASPATSVQSFGNDLSLQ</sequence>
<evidence type="ECO:0000256" key="4">
    <source>
        <dbReference type="ARBA" id="ARBA00022902"/>
    </source>
</evidence>
<accession>A0A1I8NR99</accession>
<reference evidence="10" key="1">
    <citation type="submission" date="2020-05" db="UniProtKB">
        <authorList>
            <consortium name="EnsemblMetazoa"/>
        </authorList>
    </citation>
    <scope>IDENTIFICATION</scope>
    <source>
        <strain evidence="10">USDA</strain>
    </source>
</reference>
<feature type="compositionally biased region" description="Low complexity" evidence="8">
    <location>
        <begin position="90"/>
        <end position="104"/>
    </location>
</feature>